<dbReference type="VEuPathDB" id="VectorBase:GMOY012018"/>
<keyword evidence="8" id="KW-0675">Receptor</keyword>
<feature type="transmembrane region" description="Helical" evidence="10">
    <location>
        <begin position="68"/>
        <end position="87"/>
    </location>
</feature>
<evidence type="ECO:0000256" key="5">
    <source>
        <dbReference type="ARBA" id="ARBA00022725"/>
    </source>
</evidence>
<evidence type="ECO:0000256" key="3">
    <source>
        <dbReference type="ARBA" id="ARBA00022606"/>
    </source>
</evidence>
<keyword evidence="12" id="KW-1185">Reference proteome</keyword>
<evidence type="ECO:0000313" key="12">
    <source>
        <dbReference type="Proteomes" id="UP000092444"/>
    </source>
</evidence>
<evidence type="ECO:0000256" key="6">
    <source>
        <dbReference type="ARBA" id="ARBA00022989"/>
    </source>
</evidence>
<dbReference type="EMBL" id="CCAG010010090">
    <property type="status" value="NOT_ANNOTATED_CDS"/>
    <property type="molecule type" value="Genomic_DNA"/>
</dbReference>
<dbReference type="AlphaFoldDB" id="A0A1B0GFD9"/>
<evidence type="ECO:0000256" key="9">
    <source>
        <dbReference type="ARBA" id="ARBA00023224"/>
    </source>
</evidence>
<keyword evidence="4 10" id="KW-0812">Transmembrane</keyword>
<sequence>MKIEWWSKLDSTVAYGRFWSCFRILGVADFRYKALSQFYVICLTLFVTVYCPIHLLIGLLMLTDAGDFFKNFSMTLTSLVCSLKYFFLRLNLNKIHQLIKIYSELDKRVSTADECDYLIGYNKRKSQKYHEDELKLCIEDHQKLLKYLKYSYI</sequence>
<comment type="subcellular location">
    <subcellularLocation>
        <location evidence="1">Cell membrane</location>
        <topology evidence="1">Multi-pass membrane protein</topology>
    </subcellularLocation>
</comment>
<protein>
    <submittedName>
        <fullName evidence="11">Uncharacterized protein</fullName>
    </submittedName>
</protein>
<accession>A0A1B0GFD9</accession>
<dbReference type="Pfam" id="PF02949">
    <property type="entry name" value="7tm_6"/>
    <property type="match status" value="1"/>
</dbReference>
<dbReference type="EMBL" id="CCAG010010089">
    <property type="status" value="NOT_ANNOTATED_CDS"/>
    <property type="molecule type" value="Genomic_DNA"/>
</dbReference>
<proteinExistence type="predicted"/>
<evidence type="ECO:0000256" key="10">
    <source>
        <dbReference type="SAM" id="Phobius"/>
    </source>
</evidence>
<dbReference type="GO" id="GO:0004984">
    <property type="term" value="F:olfactory receptor activity"/>
    <property type="evidence" value="ECO:0007669"/>
    <property type="project" value="InterPro"/>
</dbReference>
<evidence type="ECO:0000256" key="4">
    <source>
        <dbReference type="ARBA" id="ARBA00022692"/>
    </source>
</evidence>
<keyword evidence="9" id="KW-0807">Transducer</keyword>
<keyword evidence="5" id="KW-0552">Olfaction</keyword>
<evidence type="ECO:0000256" key="1">
    <source>
        <dbReference type="ARBA" id="ARBA00004651"/>
    </source>
</evidence>
<dbReference type="STRING" id="37546.A0A1B0GFD9"/>
<name>A0A1B0GFD9_GLOMM</name>
<dbReference type="GO" id="GO:0005549">
    <property type="term" value="F:odorant binding"/>
    <property type="evidence" value="ECO:0007669"/>
    <property type="project" value="InterPro"/>
</dbReference>
<keyword evidence="6 10" id="KW-1133">Transmembrane helix</keyword>
<dbReference type="InterPro" id="IPR004117">
    <property type="entry name" value="7tm6_olfct_rcpt"/>
</dbReference>
<dbReference type="GO" id="GO:0007165">
    <property type="term" value="P:signal transduction"/>
    <property type="evidence" value="ECO:0007669"/>
    <property type="project" value="UniProtKB-KW"/>
</dbReference>
<feature type="transmembrane region" description="Helical" evidence="10">
    <location>
        <begin position="38"/>
        <end position="62"/>
    </location>
</feature>
<keyword evidence="2" id="KW-1003">Cell membrane</keyword>
<keyword evidence="7 10" id="KW-0472">Membrane</keyword>
<evidence type="ECO:0000256" key="7">
    <source>
        <dbReference type="ARBA" id="ARBA00023136"/>
    </source>
</evidence>
<dbReference type="EnsemblMetazoa" id="GMOY012018-RC">
    <property type="protein sequence ID" value="GMOY012018-PC"/>
    <property type="gene ID" value="GMOY012018"/>
</dbReference>
<evidence type="ECO:0000256" key="2">
    <source>
        <dbReference type="ARBA" id="ARBA00022475"/>
    </source>
</evidence>
<evidence type="ECO:0000256" key="8">
    <source>
        <dbReference type="ARBA" id="ARBA00023170"/>
    </source>
</evidence>
<dbReference type="Proteomes" id="UP000092444">
    <property type="component" value="Unassembled WGS sequence"/>
</dbReference>
<organism evidence="11 12">
    <name type="scientific">Glossina morsitans morsitans</name>
    <name type="common">Savannah tsetse fly</name>
    <dbReference type="NCBI Taxonomy" id="37546"/>
    <lineage>
        <taxon>Eukaryota</taxon>
        <taxon>Metazoa</taxon>
        <taxon>Ecdysozoa</taxon>
        <taxon>Arthropoda</taxon>
        <taxon>Hexapoda</taxon>
        <taxon>Insecta</taxon>
        <taxon>Pterygota</taxon>
        <taxon>Neoptera</taxon>
        <taxon>Endopterygota</taxon>
        <taxon>Diptera</taxon>
        <taxon>Brachycera</taxon>
        <taxon>Muscomorpha</taxon>
        <taxon>Hippoboscoidea</taxon>
        <taxon>Glossinidae</taxon>
        <taxon>Glossina</taxon>
    </lineage>
</organism>
<dbReference type="GO" id="GO:0005886">
    <property type="term" value="C:plasma membrane"/>
    <property type="evidence" value="ECO:0007669"/>
    <property type="project" value="UniProtKB-SubCell"/>
</dbReference>
<evidence type="ECO:0000313" key="11">
    <source>
        <dbReference type="EnsemblMetazoa" id="GMOY012018-PC"/>
    </source>
</evidence>
<reference evidence="11" key="1">
    <citation type="submission" date="2020-05" db="UniProtKB">
        <authorList>
            <consortium name="EnsemblMetazoa"/>
        </authorList>
    </citation>
    <scope>IDENTIFICATION</scope>
    <source>
        <strain evidence="11">Yale</strain>
    </source>
</reference>
<keyword evidence="3" id="KW-0716">Sensory transduction</keyword>